<dbReference type="EMBL" id="CACRXK020000857">
    <property type="protein sequence ID" value="CAB3985322.1"/>
    <property type="molecule type" value="Genomic_DNA"/>
</dbReference>
<name>A0A7D9HI03_PARCT</name>
<gene>
    <name evidence="3" type="ORF">PACLA_8A058240</name>
</gene>
<dbReference type="Pfam" id="PF20700">
    <property type="entry name" value="Mutator"/>
    <property type="match status" value="1"/>
</dbReference>
<dbReference type="AlphaFoldDB" id="A0A7D9HI03"/>
<dbReference type="PANTHER" id="PTHR33309:SF3">
    <property type="entry name" value="CCHC-TYPE DOMAIN-CONTAINING PROTEIN"/>
    <property type="match status" value="1"/>
</dbReference>
<dbReference type="InterPro" id="IPR049012">
    <property type="entry name" value="Mutator_transp_dom"/>
</dbReference>
<feature type="compositionally biased region" description="Basic residues" evidence="1">
    <location>
        <begin position="1"/>
        <end position="17"/>
    </location>
</feature>
<dbReference type="Proteomes" id="UP001152795">
    <property type="component" value="Unassembled WGS sequence"/>
</dbReference>
<protein>
    <recommendedName>
        <fullName evidence="2">Mutator-like transposase domain-containing protein</fullName>
    </recommendedName>
</protein>
<organism evidence="3 4">
    <name type="scientific">Paramuricea clavata</name>
    <name type="common">Red gorgonian</name>
    <name type="synonym">Violescent sea-whip</name>
    <dbReference type="NCBI Taxonomy" id="317549"/>
    <lineage>
        <taxon>Eukaryota</taxon>
        <taxon>Metazoa</taxon>
        <taxon>Cnidaria</taxon>
        <taxon>Anthozoa</taxon>
        <taxon>Octocorallia</taxon>
        <taxon>Malacalcyonacea</taxon>
        <taxon>Plexauridae</taxon>
        <taxon>Paramuricea</taxon>
    </lineage>
</organism>
<evidence type="ECO:0000313" key="4">
    <source>
        <dbReference type="Proteomes" id="UP001152795"/>
    </source>
</evidence>
<dbReference type="OrthoDB" id="6277804at2759"/>
<evidence type="ECO:0000259" key="2">
    <source>
        <dbReference type="Pfam" id="PF20700"/>
    </source>
</evidence>
<feature type="domain" description="Mutator-like transposase" evidence="2">
    <location>
        <begin position="90"/>
        <end position="382"/>
    </location>
</feature>
<dbReference type="PANTHER" id="PTHR33309">
    <property type="entry name" value="KERATIN, ULTRA HIGH-SULFUR MATRIX PROTEIN-LIKE"/>
    <property type="match status" value="1"/>
</dbReference>
<reference evidence="3" key="1">
    <citation type="submission" date="2020-04" db="EMBL/GenBank/DDBJ databases">
        <authorList>
            <person name="Alioto T."/>
            <person name="Alioto T."/>
            <person name="Gomez Garrido J."/>
        </authorList>
    </citation>
    <scope>NUCLEOTIDE SEQUENCE</scope>
    <source>
        <strain evidence="3">A484AB</strain>
    </source>
</reference>
<keyword evidence="4" id="KW-1185">Reference proteome</keyword>
<proteinExistence type="predicted"/>
<feature type="region of interest" description="Disordered" evidence="1">
    <location>
        <begin position="1"/>
        <end position="21"/>
    </location>
</feature>
<evidence type="ECO:0000313" key="3">
    <source>
        <dbReference type="EMBL" id="CAB3985322.1"/>
    </source>
</evidence>
<sequence length="391" mass="42867">MAGGKKKNCYRKTRKGKPFPGVQRYSKFIDQRIEEAAGTSQAVRNDGENEPACVSSSRKTMQIQHDAEQQADASSDFEQDEYLLINVVLLLKEKSAQRYGLKSEISVSCNSCHKETSLVTSGSVAERGTSYDVNRRAVYHSIETGSGYEGLASFCSIMNMPCISKPAYQQQIKTILLSLEEEANEQMKNAGKELHELMISNETADVVDIAVSFDGTWAKSAKRGFTSLAGVVFVISVDTGKVLDYHCLSKACQKCSLKKSKCKDDAQFQEWQVEQLASGDCDINFDGSSPAMECEGAVTFDGGSKAHAAVEDVYGGQCKVEKLDCVGHVQKRMGKHLMKLKASNKSKLSDGKTIGGKGRLTEGKIKQLQKYYGLAIRQNTSKKPNPTQAEI</sequence>
<accession>A0A7D9HI03</accession>
<evidence type="ECO:0000256" key="1">
    <source>
        <dbReference type="SAM" id="MobiDB-lite"/>
    </source>
</evidence>
<comment type="caution">
    <text evidence="3">The sequence shown here is derived from an EMBL/GenBank/DDBJ whole genome shotgun (WGS) entry which is preliminary data.</text>
</comment>